<accession>A0A1H9MJW8</accession>
<keyword evidence="2" id="KW-1133">Transmembrane helix</keyword>
<feature type="compositionally biased region" description="Acidic residues" evidence="1">
    <location>
        <begin position="10"/>
        <end position="24"/>
    </location>
</feature>
<name>A0A1H9MJW8_9EURY</name>
<gene>
    <name evidence="3" type="ORF">SAMN04489841_3386</name>
</gene>
<dbReference type="Proteomes" id="UP000199114">
    <property type="component" value="Unassembled WGS sequence"/>
</dbReference>
<evidence type="ECO:0000313" key="3">
    <source>
        <dbReference type="EMBL" id="SER23841.1"/>
    </source>
</evidence>
<reference evidence="4" key="1">
    <citation type="submission" date="2016-10" db="EMBL/GenBank/DDBJ databases">
        <authorList>
            <person name="Varghese N."/>
            <person name="Submissions S."/>
        </authorList>
    </citation>
    <scope>NUCLEOTIDE SEQUENCE [LARGE SCALE GENOMIC DNA]</scope>
    <source>
        <strain evidence="4">DSM 25055</strain>
    </source>
</reference>
<keyword evidence="4" id="KW-1185">Reference proteome</keyword>
<organism evidence="3 4">
    <name type="scientific">Natrinema salaciae</name>
    <dbReference type="NCBI Taxonomy" id="1186196"/>
    <lineage>
        <taxon>Archaea</taxon>
        <taxon>Methanobacteriati</taxon>
        <taxon>Methanobacteriota</taxon>
        <taxon>Stenosarchaea group</taxon>
        <taxon>Halobacteria</taxon>
        <taxon>Halobacteriales</taxon>
        <taxon>Natrialbaceae</taxon>
        <taxon>Natrinema</taxon>
    </lineage>
</organism>
<feature type="transmembrane region" description="Helical" evidence="2">
    <location>
        <begin position="153"/>
        <end position="175"/>
    </location>
</feature>
<proteinExistence type="predicted"/>
<evidence type="ECO:0000256" key="2">
    <source>
        <dbReference type="SAM" id="Phobius"/>
    </source>
</evidence>
<dbReference type="RefSeq" id="WP_090619408.1">
    <property type="nucleotide sequence ID" value="NZ_FOFD01000004.1"/>
</dbReference>
<dbReference type="OrthoDB" id="204873at2157"/>
<evidence type="ECO:0000313" key="4">
    <source>
        <dbReference type="Proteomes" id="UP000199114"/>
    </source>
</evidence>
<dbReference type="EMBL" id="FOFD01000004">
    <property type="protein sequence ID" value="SER23841.1"/>
    <property type="molecule type" value="Genomic_DNA"/>
</dbReference>
<dbReference type="AlphaFoldDB" id="A0A1H9MJW8"/>
<protein>
    <submittedName>
        <fullName evidence="3">Uncharacterized protein</fullName>
    </submittedName>
</protein>
<evidence type="ECO:0000256" key="1">
    <source>
        <dbReference type="SAM" id="MobiDB-lite"/>
    </source>
</evidence>
<feature type="transmembrane region" description="Helical" evidence="2">
    <location>
        <begin position="82"/>
        <end position="104"/>
    </location>
</feature>
<feature type="transmembrane region" description="Helical" evidence="2">
    <location>
        <begin position="47"/>
        <end position="67"/>
    </location>
</feature>
<feature type="region of interest" description="Disordered" evidence="1">
    <location>
        <begin position="1"/>
        <end position="25"/>
    </location>
</feature>
<keyword evidence="2" id="KW-0812">Transmembrane</keyword>
<keyword evidence="2" id="KW-0472">Membrane</keyword>
<sequence>MSIRIQLGSDDGEDAQSPDDEDDEHQTIRQWFLNTPDLGGIFIRSTLVFAALTALSMIGMAMLLLAVSEDPFVDQPTVEDPIIAYVWLVSFTAMALSIFGYVAWSFWKQRQLKKQLTTSRESSLIEKPIRTLQIAFADSSDLDEYERQVQKTVFALLIGVVFGNLPIRMTVNILLSL</sequence>